<proteinExistence type="predicted"/>
<reference evidence="2" key="1">
    <citation type="journal article" date="2019" name="Int. J. Syst. Evol. Microbiol.">
        <title>The Global Catalogue of Microorganisms (GCM) 10K type strain sequencing project: providing services to taxonomists for standard genome sequencing and annotation.</title>
        <authorList>
            <consortium name="The Broad Institute Genomics Platform"/>
            <consortium name="The Broad Institute Genome Sequencing Center for Infectious Disease"/>
            <person name="Wu L."/>
            <person name="Ma J."/>
        </authorList>
    </citation>
    <scope>NUCLEOTIDE SEQUENCE [LARGE SCALE GENOMIC DNA]</scope>
    <source>
        <strain evidence="2">NBRC 108730</strain>
    </source>
</reference>
<protein>
    <submittedName>
        <fullName evidence="1">Uncharacterized protein</fullName>
    </submittedName>
</protein>
<gene>
    <name evidence="1" type="ORF">GCM10025868_03980</name>
</gene>
<dbReference type="EMBL" id="BSUZ01000001">
    <property type="protein sequence ID" value="GMA85148.1"/>
    <property type="molecule type" value="Genomic_DNA"/>
</dbReference>
<organism evidence="1 2">
    <name type="scientific">Angustibacter aerolatus</name>
    <dbReference type="NCBI Taxonomy" id="1162965"/>
    <lineage>
        <taxon>Bacteria</taxon>
        <taxon>Bacillati</taxon>
        <taxon>Actinomycetota</taxon>
        <taxon>Actinomycetes</taxon>
        <taxon>Kineosporiales</taxon>
        <taxon>Kineosporiaceae</taxon>
    </lineage>
</organism>
<accession>A0ABQ6JAF8</accession>
<evidence type="ECO:0000313" key="1">
    <source>
        <dbReference type="EMBL" id="GMA85148.1"/>
    </source>
</evidence>
<keyword evidence="2" id="KW-1185">Reference proteome</keyword>
<dbReference type="Proteomes" id="UP001157017">
    <property type="component" value="Unassembled WGS sequence"/>
</dbReference>
<sequence>MTVRERSRQMTPFVVAAADGHRDVLPALPAYLSLGSDGLSVRVERTPKRPEVPVTCDVALVVEFYAR</sequence>
<name>A0ABQ6JAF8_9ACTN</name>
<comment type="caution">
    <text evidence="1">The sequence shown here is derived from an EMBL/GenBank/DDBJ whole genome shotgun (WGS) entry which is preliminary data.</text>
</comment>
<evidence type="ECO:0000313" key="2">
    <source>
        <dbReference type="Proteomes" id="UP001157017"/>
    </source>
</evidence>